<accession>A0A4Q4T508</accession>
<protein>
    <submittedName>
        <fullName evidence="1">Uncharacterized protein</fullName>
    </submittedName>
</protein>
<dbReference type="EMBL" id="QJNU01000463">
    <property type="protein sequence ID" value="RYO98372.1"/>
    <property type="molecule type" value="Genomic_DNA"/>
</dbReference>
<dbReference type="STRING" id="155417.A0A4Q4T508"/>
<keyword evidence="2" id="KW-1185">Reference proteome</keyword>
<sequence>MVFAERRIGTHEHIETAPQVFNPPGYQTGILGKERVGPREVYRAAETGRLFHLTVELQEPHRGETHEGFGNDEDGVREVSLPNYKAADVELPAFISHVPELRTELVECYRSISRMDLDVGLILAELAKRGLAKNTLVIFINDNNSPFLNSKTGLYYAGVRLLLLVRQPGGKSGVLSPNMYKYHWNTAWRLDFPFATDLYGSLSREHIRNAAPTDQSDTPEVILGRRRLRNHVYCRPEELFDLETTLSRWTTWRASPSSRRWEVRTELEDWQYETDDPWLFRDGVSAITTRAAQKLGMRLPDRFDFEPKNPGSSTGPHWARPSAKNSPGLMEFGCVGVFLVVR</sequence>
<dbReference type="InterPro" id="IPR017850">
    <property type="entry name" value="Alkaline_phosphatase_core_sf"/>
</dbReference>
<dbReference type="SUPFAM" id="SSF53649">
    <property type="entry name" value="Alkaline phosphatase-like"/>
    <property type="match status" value="1"/>
</dbReference>
<evidence type="ECO:0000313" key="1">
    <source>
        <dbReference type="EMBL" id="RYO98372.1"/>
    </source>
</evidence>
<gene>
    <name evidence="1" type="ORF">DL764_007099</name>
</gene>
<evidence type="ECO:0000313" key="2">
    <source>
        <dbReference type="Proteomes" id="UP000293360"/>
    </source>
</evidence>
<dbReference type="OrthoDB" id="103349at2759"/>
<proteinExistence type="predicted"/>
<organism evidence="1 2">
    <name type="scientific">Monosporascus ibericus</name>
    <dbReference type="NCBI Taxonomy" id="155417"/>
    <lineage>
        <taxon>Eukaryota</taxon>
        <taxon>Fungi</taxon>
        <taxon>Dikarya</taxon>
        <taxon>Ascomycota</taxon>
        <taxon>Pezizomycotina</taxon>
        <taxon>Sordariomycetes</taxon>
        <taxon>Xylariomycetidae</taxon>
        <taxon>Xylariales</taxon>
        <taxon>Xylariales incertae sedis</taxon>
        <taxon>Monosporascus</taxon>
    </lineage>
</organism>
<reference evidence="1 2" key="1">
    <citation type="submission" date="2018-06" db="EMBL/GenBank/DDBJ databases">
        <title>Complete Genomes of Monosporascus.</title>
        <authorList>
            <person name="Robinson A.J."/>
            <person name="Natvig D.O."/>
        </authorList>
    </citation>
    <scope>NUCLEOTIDE SEQUENCE [LARGE SCALE GENOMIC DNA]</scope>
    <source>
        <strain evidence="1 2">CBS 110550</strain>
    </source>
</reference>
<dbReference type="Gene3D" id="3.40.720.10">
    <property type="entry name" value="Alkaline Phosphatase, subunit A"/>
    <property type="match status" value="1"/>
</dbReference>
<name>A0A4Q4T508_9PEZI</name>
<comment type="caution">
    <text evidence="1">The sequence shown here is derived from an EMBL/GenBank/DDBJ whole genome shotgun (WGS) entry which is preliminary data.</text>
</comment>
<dbReference type="AlphaFoldDB" id="A0A4Q4T508"/>
<dbReference type="Proteomes" id="UP000293360">
    <property type="component" value="Unassembled WGS sequence"/>
</dbReference>